<reference evidence="1 2" key="1">
    <citation type="journal article" date="2014" name="Genome Announc.">
        <title>Draft Genome Sequence of Fervidicella metallireducens Strain AeBT, an Iron-Reducing Thermoanaerobe from the Great Artesian Basin.</title>
        <authorList>
            <person name="Patel B.K."/>
        </authorList>
    </citation>
    <scope>NUCLEOTIDE SEQUENCE [LARGE SCALE GENOMIC DNA]</scope>
    <source>
        <strain evidence="1 2">AeB</strain>
    </source>
</reference>
<proteinExistence type="predicted"/>
<name>A0A017RT65_9CLOT</name>
<dbReference type="AlphaFoldDB" id="A0A017RT65"/>
<evidence type="ECO:0000313" key="2">
    <source>
        <dbReference type="Proteomes" id="UP000019681"/>
    </source>
</evidence>
<comment type="caution">
    <text evidence="1">The sequence shown here is derived from an EMBL/GenBank/DDBJ whole genome shotgun (WGS) entry which is preliminary data.</text>
</comment>
<gene>
    <name evidence="1" type="ORF">Q428_10535</name>
</gene>
<dbReference type="STRING" id="1403537.Q428_10535"/>
<accession>A0A017RT65</accession>
<evidence type="ECO:0000313" key="1">
    <source>
        <dbReference type="EMBL" id="EYE87948.1"/>
    </source>
</evidence>
<organism evidence="1 2">
    <name type="scientific">Fervidicella metallireducens AeB</name>
    <dbReference type="NCBI Taxonomy" id="1403537"/>
    <lineage>
        <taxon>Bacteria</taxon>
        <taxon>Bacillati</taxon>
        <taxon>Bacillota</taxon>
        <taxon>Clostridia</taxon>
        <taxon>Eubacteriales</taxon>
        <taxon>Clostridiaceae</taxon>
        <taxon>Fervidicella</taxon>
    </lineage>
</organism>
<dbReference type="EMBL" id="AZQP01000033">
    <property type="protein sequence ID" value="EYE87948.1"/>
    <property type="molecule type" value="Genomic_DNA"/>
</dbReference>
<protein>
    <submittedName>
        <fullName evidence="1">Uncharacterized protein</fullName>
    </submittedName>
</protein>
<sequence length="30" mass="3594">MHNIICSMHKVLKCGVNMREKVFEYIKKIT</sequence>
<dbReference type="Proteomes" id="UP000019681">
    <property type="component" value="Unassembled WGS sequence"/>
</dbReference>
<keyword evidence="2" id="KW-1185">Reference proteome</keyword>